<dbReference type="AlphaFoldDB" id="A0A0D6QYA7"/>
<keyword evidence="2" id="KW-0408">Iron</keyword>
<keyword evidence="1" id="KW-0479">Metal-binding</keyword>
<feature type="domain" description="Isopenicillin N synthase-like Fe(2+) 2OG dioxygenase" evidence="4">
    <location>
        <begin position="236"/>
        <end position="292"/>
    </location>
</feature>
<name>A0A0D6QYA7_ARACU</name>
<dbReference type="Gene3D" id="2.60.120.330">
    <property type="entry name" value="B-lactam Antibiotic, Isopenicillin N Synthase, Chain"/>
    <property type="match status" value="1"/>
</dbReference>
<dbReference type="Pfam" id="PF14226">
    <property type="entry name" value="DIOX_N"/>
    <property type="match status" value="1"/>
</dbReference>
<feature type="compositionally biased region" description="Polar residues" evidence="3">
    <location>
        <begin position="1"/>
        <end position="10"/>
    </location>
</feature>
<dbReference type="PANTHER" id="PTHR34945">
    <property type="entry name" value="2-OXOGLUTARATE (2OG) AND FE(II)-DEPENDENT OXYGENASE SUPERFAMILY PROTEIN"/>
    <property type="match status" value="1"/>
</dbReference>
<evidence type="ECO:0000256" key="2">
    <source>
        <dbReference type="ARBA" id="ARBA00023004"/>
    </source>
</evidence>
<dbReference type="InterPro" id="IPR026992">
    <property type="entry name" value="DIOX_N"/>
</dbReference>
<feature type="region of interest" description="Disordered" evidence="3">
    <location>
        <begin position="1"/>
        <end position="26"/>
    </location>
</feature>
<evidence type="ECO:0000256" key="3">
    <source>
        <dbReference type="SAM" id="MobiDB-lite"/>
    </source>
</evidence>
<accession>A0A0D6QYA7</accession>
<proteinExistence type="predicted"/>
<protein>
    <recommendedName>
        <fullName evidence="7">Fe2OG dioxygenase domain-containing protein</fullName>
    </recommendedName>
</protein>
<feature type="domain" description="Non-haem dioxygenase N-terminal" evidence="5">
    <location>
        <begin position="63"/>
        <end position="133"/>
    </location>
</feature>
<reference evidence="6" key="1">
    <citation type="submission" date="2015-03" db="EMBL/GenBank/DDBJ databases">
        <title>A transcriptome of Araucaria cunninghamii, an australian fine timber species.</title>
        <authorList>
            <person name="Jing Yi C.J.Y."/>
            <person name="Yin San L.Y.S."/>
            <person name="Abdul Karim S.S."/>
            <person name="Wan Azmi N.N."/>
            <person name="Hercus R.R."/>
            <person name="Croft L.L."/>
        </authorList>
    </citation>
    <scope>NUCLEOTIDE SEQUENCE</scope>
    <source>
        <strain evidence="6">MI0301</strain>
        <tissue evidence="6">Leaf</tissue>
    </source>
</reference>
<dbReference type="InterPro" id="IPR044861">
    <property type="entry name" value="IPNS-like_FE2OG_OXY"/>
</dbReference>
<dbReference type="SUPFAM" id="SSF51197">
    <property type="entry name" value="Clavaminate synthase-like"/>
    <property type="match status" value="1"/>
</dbReference>
<evidence type="ECO:0000259" key="5">
    <source>
        <dbReference type="Pfam" id="PF14226"/>
    </source>
</evidence>
<dbReference type="Pfam" id="PF03171">
    <property type="entry name" value="2OG-FeII_Oxy"/>
    <property type="match status" value="1"/>
</dbReference>
<evidence type="ECO:0000256" key="1">
    <source>
        <dbReference type="ARBA" id="ARBA00022723"/>
    </source>
</evidence>
<dbReference type="PANTHER" id="PTHR34945:SF2">
    <property type="entry name" value="2-OXOGLUTARATE (2OG) AND FE(II)-DEPENDENT OXYGENASE SUPERFAMILY PROTEIN"/>
    <property type="match status" value="1"/>
</dbReference>
<dbReference type="InterPro" id="IPR027443">
    <property type="entry name" value="IPNS-like_sf"/>
</dbReference>
<evidence type="ECO:0000259" key="4">
    <source>
        <dbReference type="Pfam" id="PF03171"/>
    </source>
</evidence>
<organism evidence="6">
    <name type="scientific">Araucaria cunninghamii</name>
    <name type="common">Hoop pine</name>
    <name type="synonym">Moreton Bay pine</name>
    <dbReference type="NCBI Taxonomy" id="56994"/>
    <lineage>
        <taxon>Eukaryota</taxon>
        <taxon>Viridiplantae</taxon>
        <taxon>Streptophyta</taxon>
        <taxon>Embryophyta</taxon>
        <taxon>Tracheophyta</taxon>
        <taxon>Spermatophyta</taxon>
        <taxon>Pinopsida</taxon>
        <taxon>Pinidae</taxon>
        <taxon>Conifers II</taxon>
        <taxon>Araucariales</taxon>
        <taxon>Araucariaceae</taxon>
        <taxon>Araucaria</taxon>
    </lineage>
</organism>
<dbReference type="GO" id="GO:0046872">
    <property type="term" value="F:metal ion binding"/>
    <property type="evidence" value="ECO:0007669"/>
    <property type="project" value="UniProtKB-KW"/>
</dbReference>
<dbReference type="EMBL" id="GCKF01037035">
    <property type="protein sequence ID" value="JAG96557.1"/>
    <property type="molecule type" value="Transcribed_RNA"/>
</dbReference>
<sequence>MSSMDVQQQHGARAPPPTPSQGNHASAVVNNDAFSAFLERSLGIATLVLPESPTATASEDRDIPLIDLCGERKELVKRIAESASEFGCFQVVNHGVPAETADIAEQECNRLFELPLEIKEGICRSLGSPFGFDDGACDTSTSMRQESFWLQKSAEQIEELIKIIWPEGCVKFSRAVEEYSRALEKVSKELLDLLLEGLGKWPERSDFTEQVASNNASVVCITNQKGAPKSQSVRLSHSHPYILSLQYQSTSYGYQVYGDRTWVRVFPQPGSLLVTLGDILKVWSNGKYKNVIGRPVGEGEEETHTWMGLIYSPSMESTISPIAELFDSDEKKNKIQYASFSLKDYASRIRKQTFIFKDPLDRYRIK</sequence>
<evidence type="ECO:0000313" key="6">
    <source>
        <dbReference type="EMBL" id="JAG96557.1"/>
    </source>
</evidence>
<evidence type="ECO:0008006" key="7">
    <source>
        <dbReference type="Google" id="ProtNLM"/>
    </source>
</evidence>